<dbReference type="GO" id="GO:0048312">
    <property type="term" value="P:intracellular distribution of mitochondria"/>
    <property type="evidence" value="ECO:0007669"/>
    <property type="project" value="TreeGrafter"/>
</dbReference>
<evidence type="ECO:0000313" key="5">
    <source>
        <dbReference type="EMBL" id="GMI14201.1"/>
    </source>
</evidence>
<dbReference type="InterPro" id="IPR045063">
    <property type="entry name" value="Dynamin_N"/>
</dbReference>
<organism evidence="5 6">
    <name type="scientific">Triparma verrucosa</name>
    <dbReference type="NCBI Taxonomy" id="1606542"/>
    <lineage>
        <taxon>Eukaryota</taxon>
        <taxon>Sar</taxon>
        <taxon>Stramenopiles</taxon>
        <taxon>Ochrophyta</taxon>
        <taxon>Bolidophyceae</taxon>
        <taxon>Parmales</taxon>
        <taxon>Triparmaceae</taxon>
        <taxon>Triparma</taxon>
    </lineage>
</organism>
<dbReference type="InterPro" id="IPR000375">
    <property type="entry name" value="Dynamin_stalk"/>
</dbReference>
<dbReference type="PANTHER" id="PTHR11566">
    <property type="entry name" value="DYNAMIN"/>
    <property type="match status" value="1"/>
</dbReference>
<accession>A0A9W7FLI9</accession>
<dbReference type="GO" id="GO:0005525">
    <property type="term" value="F:GTP binding"/>
    <property type="evidence" value="ECO:0007669"/>
    <property type="project" value="InterPro"/>
</dbReference>
<dbReference type="Pfam" id="PF01031">
    <property type="entry name" value="Dynamin_M"/>
    <property type="match status" value="1"/>
</dbReference>
<dbReference type="SMART" id="SM00053">
    <property type="entry name" value="DYNc"/>
    <property type="match status" value="1"/>
</dbReference>
<sequence>MLGVPSLTTSNAHPIATTRTLDFIDSLAGLLHDGSSTSSSTSSSSSSSITTNNTIKGPTLVVLGDQSSGKSSLLSRIANFPPNCLFESSKGMTTKCVTKLVLRRRANHPPADQANNNTTNNNTNSSWTAKVRTTSPQPFGGEKDLFSKTVTSSLSELRSAVQTATSLTLEKRVSGDAATVAKNSIVIIELESPDCPNVTLVDLPGLVRTHVEGQSEDIVDDVDNLVDYYISSPSSTILSLIPSNVDFATSSSLAKSSLVDPGGERTIGVLTKCDLVEEEDWVSVRSIVENKVKPLRLGYYMVYCKEDGEGGWEDEERFFSNHLGFRGVRAGTERLGEALGGVIKEKLFDELGGYKTSVERRLKDVEEELAKGVGGGVNLQQVFMKISQSYVKGLNKMGRNAGGTSERGFERSCFREFKQALKSLQPNFEDEESLKVLNAEVESFRSGSELPGFVSRQGMSVWISREVEPWRELARACASNVADMFVREGGVVGDEVCGRKHRLKGKFLDILRARVGIQLASVLEDVEDLVEGEKAMFTMSDEAIVEAVNAVRWQKFCRIVDKTVLVGANGDTQREKTEVLVEWYKNRESGAEEMSEILECYWKLASARFCDNVCMLVKRRIGGTRLVAEIQRECIGIGVVVKDKENEENVGGGLLEGLLGEEEEEEEEEETNIKRGMRRSMTNKAKGLRRKQLLAQQQGLREARKHFADLLL</sequence>
<comment type="caution">
    <text evidence="5">The sequence shown here is derived from an EMBL/GenBank/DDBJ whole genome shotgun (WGS) entry which is preliminary data.</text>
</comment>
<evidence type="ECO:0000259" key="4">
    <source>
        <dbReference type="PROSITE" id="PS51718"/>
    </source>
</evidence>
<dbReference type="PROSITE" id="PS51718">
    <property type="entry name" value="G_DYNAMIN_2"/>
    <property type="match status" value="1"/>
</dbReference>
<dbReference type="GO" id="GO:0000266">
    <property type="term" value="P:mitochondrial fission"/>
    <property type="evidence" value="ECO:0007669"/>
    <property type="project" value="TreeGrafter"/>
</dbReference>
<evidence type="ECO:0000256" key="3">
    <source>
        <dbReference type="SAM" id="MobiDB-lite"/>
    </source>
</evidence>
<dbReference type="Pfam" id="PF00350">
    <property type="entry name" value="Dynamin_N"/>
    <property type="match status" value="1"/>
</dbReference>
<dbReference type="GO" id="GO:0008017">
    <property type="term" value="F:microtubule binding"/>
    <property type="evidence" value="ECO:0007669"/>
    <property type="project" value="TreeGrafter"/>
</dbReference>
<dbReference type="Gene3D" id="3.40.50.300">
    <property type="entry name" value="P-loop containing nucleotide triphosphate hydrolases"/>
    <property type="match status" value="1"/>
</dbReference>
<dbReference type="AlphaFoldDB" id="A0A9W7FLI9"/>
<keyword evidence="2" id="KW-0342">GTP-binding</keyword>
<dbReference type="EMBL" id="BRXX01000492">
    <property type="protein sequence ID" value="GMI14201.1"/>
    <property type="molecule type" value="Genomic_DNA"/>
</dbReference>
<dbReference type="GO" id="GO:0006897">
    <property type="term" value="P:endocytosis"/>
    <property type="evidence" value="ECO:0007669"/>
    <property type="project" value="TreeGrafter"/>
</dbReference>
<dbReference type="GO" id="GO:0016559">
    <property type="term" value="P:peroxisome fission"/>
    <property type="evidence" value="ECO:0007669"/>
    <property type="project" value="TreeGrafter"/>
</dbReference>
<dbReference type="InterPro" id="IPR022812">
    <property type="entry name" value="Dynamin"/>
</dbReference>
<dbReference type="GO" id="GO:0003924">
    <property type="term" value="F:GTPase activity"/>
    <property type="evidence" value="ECO:0007669"/>
    <property type="project" value="InterPro"/>
</dbReference>
<evidence type="ECO:0000256" key="2">
    <source>
        <dbReference type="ARBA" id="ARBA00023134"/>
    </source>
</evidence>
<dbReference type="InterPro" id="IPR027417">
    <property type="entry name" value="P-loop_NTPase"/>
</dbReference>
<proteinExistence type="predicted"/>
<gene>
    <name evidence="5" type="ORF">TrVE_jg9334</name>
</gene>
<dbReference type="GO" id="GO:0016020">
    <property type="term" value="C:membrane"/>
    <property type="evidence" value="ECO:0007669"/>
    <property type="project" value="TreeGrafter"/>
</dbReference>
<dbReference type="GO" id="GO:0005874">
    <property type="term" value="C:microtubule"/>
    <property type="evidence" value="ECO:0007669"/>
    <property type="project" value="TreeGrafter"/>
</dbReference>
<keyword evidence="6" id="KW-1185">Reference proteome</keyword>
<reference evidence="6" key="1">
    <citation type="journal article" date="2023" name="Commun. Biol.">
        <title>Genome analysis of Parmales, the sister group of diatoms, reveals the evolutionary specialization of diatoms from phago-mixotrophs to photoautotrophs.</title>
        <authorList>
            <person name="Ban H."/>
            <person name="Sato S."/>
            <person name="Yoshikawa S."/>
            <person name="Yamada K."/>
            <person name="Nakamura Y."/>
            <person name="Ichinomiya M."/>
            <person name="Sato N."/>
            <person name="Blanc-Mathieu R."/>
            <person name="Endo H."/>
            <person name="Kuwata A."/>
            <person name="Ogata H."/>
        </authorList>
    </citation>
    <scope>NUCLEOTIDE SEQUENCE [LARGE SCALE GENOMIC DNA]</scope>
    <source>
        <strain evidence="6">NIES 3699</strain>
    </source>
</reference>
<feature type="region of interest" description="Disordered" evidence="3">
    <location>
        <begin position="107"/>
        <end position="144"/>
    </location>
</feature>
<evidence type="ECO:0000313" key="6">
    <source>
        <dbReference type="Proteomes" id="UP001165160"/>
    </source>
</evidence>
<dbReference type="Gene3D" id="1.20.120.1240">
    <property type="entry name" value="Dynamin, middle domain"/>
    <property type="match status" value="1"/>
</dbReference>
<dbReference type="InterPro" id="IPR001401">
    <property type="entry name" value="Dynamin_GTPase"/>
</dbReference>
<feature type="compositionally biased region" description="Low complexity" evidence="3">
    <location>
        <begin position="115"/>
        <end position="124"/>
    </location>
</feature>
<evidence type="ECO:0000256" key="1">
    <source>
        <dbReference type="ARBA" id="ARBA00022741"/>
    </source>
</evidence>
<name>A0A9W7FLI9_9STRA</name>
<dbReference type="PANTHER" id="PTHR11566:SF21">
    <property type="entry name" value="DYNAMIN RELATED PROTEIN 1, ISOFORM A"/>
    <property type="match status" value="1"/>
</dbReference>
<dbReference type="SUPFAM" id="SSF52540">
    <property type="entry name" value="P-loop containing nucleoside triphosphate hydrolases"/>
    <property type="match status" value="1"/>
</dbReference>
<dbReference type="PRINTS" id="PR00195">
    <property type="entry name" value="DYNAMIN"/>
</dbReference>
<protein>
    <recommendedName>
        <fullName evidence="4">Dynamin-type G domain-containing protein</fullName>
    </recommendedName>
</protein>
<dbReference type="InterPro" id="IPR030381">
    <property type="entry name" value="G_DYNAMIN_dom"/>
</dbReference>
<keyword evidence="1" id="KW-0547">Nucleotide-binding</keyword>
<dbReference type="CDD" id="cd08771">
    <property type="entry name" value="DLP_1"/>
    <property type="match status" value="1"/>
</dbReference>
<feature type="compositionally biased region" description="Polar residues" evidence="3">
    <location>
        <begin position="125"/>
        <end position="137"/>
    </location>
</feature>
<feature type="domain" description="Dynamin-type G" evidence="4">
    <location>
        <begin position="54"/>
        <end position="352"/>
    </location>
</feature>
<dbReference type="Proteomes" id="UP001165160">
    <property type="component" value="Unassembled WGS sequence"/>
</dbReference>
<dbReference type="GO" id="GO:0005739">
    <property type="term" value="C:mitochondrion"/>
    <property type="evidence" value="ECO:0007669"/>
    <property type="project" value="TreeGrafter"/>
</dbReference>